<feature type="non-terminal residue" evidence="2">
    <location>
        <position position="1"/>
    </location>
</feature>
<feature type="domain" description="IrrE N-terminal-like" evidence="1">
    <location>
        <begin position="27"/>
        <end position="139"/>
    </location>
</feature>
<reference evidence="2" key="2">
    <citation type="journal article" date="2021" name="PeerJ">
        <title>Extensive microbial diversity within the chicken gut microbiome revealed by metagenomics and culture.</title>
        <authorList>
            <person name="Gilroy R."/>
            <person name="Ravi A."/>
            <person name="Getino M."/>
            <person name="Pursley I."/>
            <person name="Horton D.L."/>
            <person name="Alikhan N.F."/>
            <person name="Baker D."/>
            <person name="Gharbi K."/>
            <person name="Hall N."/>
            <person name="Watson M."/>
            <person name="Adriaenssens E.M."/>
            <person name="Foster-Nyarko E."/>
            <person name="Jarju S."/>
            <person name="Secka A."/>
            <person name="Antonio M."/>
            <person name="Oren A."/>
            <person name="Chaudhuri R.R."/>
            <person name="La Ragione R."/>
            <person name="Hildebrand F."/>
            <person name="Pallen M.J."/>
        </authorList>
    </citation>
    <scope>NUCLEOTIDE SEQUENCE</scope>
    <source>
        <strain evidence="2">14700</strain>
    </source>
</reference>
<dbReference type="Gene3D" id="1.10.10.2910">
    <property type="match status" value="1"/>
</dbReference>
<dbReference type="AlphaFoldDB" id="A0A9D9IAV8"/>
<gene>
    <name evidence="2" type="ORF">IAA72_05595</name>
</gene>
<evidence type="ECO:0000313" key="2">
    <source>
        <dbReference type="EMBL" id="MBO8469238.1"/>
    </source>
</evidence>
<sequence>PIQAAQFIRKKWNIGNDAIVSTSSLLEKKGIKVIFLNAHADFDGMSGYVNHEKPIIILNGNNNSERIRFSAMHELGHLILGNAYTKASVNETRCHEFASEMLIPSEAFIFIIGKKRKEITINELISIQEQYGISISALMRKALNLKIITKYDYDKYKGRYNNDPEFRLTCDESRFSEYRSEKFENMVYRALSEGLISESKASALLKKDVAEIRNNIW</sequence>
<organism evidence="2 3">
    <name type="scientific">Candidatus Ornithospirochaeta stercoravium</name>
    <dbReference type="NCBI Taxonomy" id="2840897"/>
    <lineage>
        <taxon>Bacteria</taxon>
        <taxon>Pseudomonadati</taxon>
        <taxon>Spirochaetota</taxon>
        <taxon>Spirochaetia</taxon>
        <taxon>Spirochaetales</taxon>
        <taxon>Spirochaetaceae</taxon>
        <taxon>Spirochaetaceae incertae sedis</taxon>
        <taxon>Candidatus Ornithospirochaeta</taxon>
    </lineage>
</organism>
<dbReference type="PANTHER" id="PTHR43236">
    <property type="entry name" value="ANTITOXIN HIGA1"/>
    <property type="match status" value="1"/>
</dbReference>
<protein>
    <submittedName>
        <fullName evidence="2">ImmA/IrrE family metallo-endopeptidase</fullName>
    </submittedName>
</protein>
<name>A0A9D9IAV8_9SPIO</name>
<evidence type="ECO:0000259" key="1">
    <source>
        <dbReference type="Pfam" id="PF06114"/>
    </source>
</evidence>
<dbReference type="EMBL" id="JADIMF010000086">
    <property type="protein sequence ID" value="MBO8469238.1"/>
    <property type="molecule type" value="Genomic_DNA"/>
</dbReference>
<dbReference type="Proteomes" id="UP000810292">
    <property type="component" value="Unassembled WGS sequence"/>
</dbReference>
<reference evidence="2" key="1">
    <citation type="submission" date="2020-10" db="EMBL/GenBank/DDBJ databases">
        <authorList>
            <person name="Gilroy R."/>
        </authorList>
    </citation>
    <scope>NUCLEOTIDE SEQUENCE</scope>
    <source>
        <strain evidence="2">14700</strain>
    </source>
</reference>
<proteinExistence type="predicted"/>
<dbReference type="InterPro" id="IPR052345">
    <property type="entry name" value="Rad_response_metalloprotease"/>
</dbReference>
<dbReference type="InterPro" id="IPR010359">
    <property type="entry name" value="IrrE_HExxH"/>
</dbReference>
<evidence type="ECO:0000313" key="3">
    <source>
        <dbReference type="Proteomes" id="UP000810292"/>
    </source>
</evidence>
<dbReference type="PANTHER" id="PTHR43236:SF1">
    <property type="entry name" value="BLL7220 PROTEIN"/>
    <property type="match status" value="1"/>
</dbReference>
<dbReference type="Pfam" id="PF06114">
    <property type="entry name" value="Peptidase_M78"/>
    <property type="match status" value="1"/>
</dbReference>
<accession>A0A9D9IAV8</accession>
<comment type="caution">
    <text evidence="2">The sequence shown here is derived from an EMBL/GenBank/DDBJ whole genome shotgun (WGS) entry which is preliminary data.</text>
</comment>